<dbReference type="InterPro" id="IPR047120">
    <property type="entry name" value="Pk/Esn/Tes"/>
</dbReference>
<organism evidence="9 10">
    <name type="scientific">Clytia hemisphaerica</name>
    <dbReference type="NCBI Taxonomy" id="252671"/>
    <lineage>
        <taxon>Eukaryota</taxon>
        <taxon>Metazoa</taxon>
        <taxon>Cnidaria</taxon>
        <taxon>Hydrozoa</taxon>
        <taxon>Hydroidolina</taxon>
        <taxon>Leptothecata</taxon>
        <taxon>Obeliida</taxon>
        <taxon>Clytiidae</taxon>
        <taxon>Clytia</taxon>
    </lineage>
</organism>
<accession>A0A7M5TWE7</accession>
<dbReference type="GO" id="GO:0008270">
    <property type="term" value="F:zinc ion binding"/>
    <property type="evidence" value="ECO:0007669"/>
    <property type="project" value="InterPro"/>
</dbReference>
<feature type="domain" description="PET" evidence="8">
    <location>
        <begin position="155"/>
        <end position="265"/>
    </location>
</feature>
<feature type="region of interest" description="Disordered" evidence="6">
    <location>
        <begin position="144"/>
        <end position="207"/>
    </location>
</feature>
<dbReference type="SUPFAM" id="SSF57716">
    <property type="entry name" value="Glucocorticoid receptor-like (DNA-binding domain)"/>
    <property type="match status" value="2"/>
</dbReference>
<evidence type="ECO:0000256" key="3">
    <source>
        <dbReference type="ARBA" id="ARBA00022833"/>
    </source>
</evidence>
<feature type="region of interest" description="Disordered" evidence="6">
    <location>
        <begin position="22"/>
        <end position="43"/>
    </location>
</feature>
<feature type="compositionally biased region" description="Basic and acidic residues" evidence="6">
    <location>
        <begin position="177"/>
        <end position="207"/>
    </location>
</feature>
<reference evidence="9" key="1">
    <citation type="submission" date="2021-01" db="UniProtKB">
        <authorList>
            <consortium name="EnsemblMetazoa"/>
        </authorList>
    </citation>
    <scope>IDENTIFICATION</scope>
</reference>
<dbReference type="Pfam" id="PF00412">
    <property type="entry name" value="LIM"/>
    <property type="match status" value="3"/>
</dbReference>
<feature type="domain" description="LIM zinc-binding" evidence="7">
    <location>
        <begin position="329"/>
        <end position="388"/>
    </location>
</feature>
<protein>
    <submittedName>
        <fullName evidence="9">Uncharacterized protein</fullName>
    </submittedName>
</protein>
<dbReference type="EnsemblMetazoa" id="CLYHEMT002950.1">
    <property type="protein sequence ID" value="CLYHEMP002950.1"/>
    <property type="gene ID" value="CLYHEMG002950"/>
</dbReference>
<keyword evidence="10" id="KW-1185">Reference proteome</keyword>
<feature type="domain" description="LIM zinc-binding" evidence="7">
    <location>
        <begin position="264"/>
        <end position="328"/>
    </location>
</feature>
<keyword evidence="1 5" id="KW-0479">Metal-binding</keyword>
<sequence length="451" mass="52526">MWWLLLEGMVLQKQNFKMEEEVVDTSKDTDKVPSPSSPIKSPRMRYGSYSENLSKLILLHDHGIGSPCLYCQHCSGLELHFWRKTCKNCGCRAEDHEVQINESIHDSLVDSLLHMNEDDLSAFIEIESENEDLQSHPILKEFVGKSSQVKERKTSRLLPPPVAKKPSGENQSTSSMTEHKETPDERQEVTEDCQYQEKQDERKEDKRKQAKLLMKQIPAQDFDSQFCHDLDDFEQNELKCYRLLVQEEAIGRSVTKFNNFEHDIKCTHCYESINSSDPYKYAERLPRQQWHPDCFKCRSCESQLVANIYFVHEKNIYCGRHYGEQIKQRCNACDELIFAEKYTNAENTKWHTKHFCCYKCDALLVGKHYVVIDNQPMCVDCYHDNIADRCKTCTKPIEAGSQRVQYDTFNWHVNDSCFSCTECKKSLLDIPFLPSGENFFCSQLCLGVYSV</sequence>
<evidence type="ECO:0000259" key="7">
    <source>
        <dbReference type="PROSITE" id="PS50023"/>
    </source>
</evidence>
<evidence type="ECO:0000256" key="4">
    <source>
        <dbReference type="ARBA" id="ARBA00023038"/>
    </source>
</evidence>
<dbReference type="Gene3D" id="2.10.110.10">
    <property type="entry name" value="Cysteine Rich Protein"/>
    <property type="match status" value="3"/>
</dbReference>
<evidence type="ECO:0000256" key="1">
    <source>
        <dbReference type="ARBA" id="ARBA00022723"/>
    </source>
</evidence>
<dbReference type="PANTHER" id="PTHR24211:SF22">
    <property type="entry name" value="TESTIN"/>
    <property type="match status" value="1"/>
</dbReference>
<keyword evidence="4 5" id="KW-0440">LIM domain</keyword>
<feature type="compositionally biased region" description="Basic and acidic residues" evidence="6">
    <location>
        <begin position="144"/>
        <end position="154"/>
    </location>
</feature>
<evidence type="ECO:0000256" key="6">
    <source>
        <dbReference type="SAM" id="MobiDB-lite"/>
    </source>
</evidence>
<dbReference type="InterPro" id="IPR010442">
    <property type="entry name" value="PET_domain"/>
</dbReference>
<evidence type="ECO:0000259" key="8">
    <source>
        <dbReference type="PROSITE" id="PS51303"/>
    </source>
</evidence>
<dbReference type="OrthoDB" id="10069167at2759"/>
<keyword evidence="3 5" id="KW-0862">Zinc</keyword>
<feature type="compositionally biased region" description="Basic and acidic residues" evidence="6">
    <location>
        <begin position="22"/>
        <end position="31"/>
    </location>
</feature>
<dbReference type="CDD" id="cd09341">
    <property type="entry name" value="LIM2_Testin_like"/>
    <property type="match status" value="1"/>
</dbReference>
<dbReference type="AlphaFoldDB" id="A0A7M5TWE7"/>
<dbReference type="Proteomes" id="UP000594262">
    <property type="component" value="Unplaced"/>
</dbReference>
<evidence type="ECO:0000313" key="9">
    <source>
        <dbReference type="EnsemblMetazoa" id="CLYHEMP002950.1"/>
    </source>
</evidence>
<dbReference type="PROSITE" id="PS00478">
    <property type="entry name" value="LIM_DOMAIN_1"/>
    <property type="match status" value="1"/>
</dbReference>
<dbReference type="InterPro" id="IPR001781">
    <property type="entry name" value="Znf_LIM"/>
</dbReference>
<keyword evidence="2" id="KW-0677">Repeat</keyword>
<name>A0A7M5TWE7_9CNID</name>
<evidence type="ECO:0000256" key="2">
    <source>
        <dbReference type="ARBA" id="ARBA00022737"/>
    </source>
</evidence>
<dbReference type="PANTHER" id="PTHR24211">
    <property type="entry name" value="LIM DOMAIN-CONTAINING PROTEIN"/>
    <property type="match status" value="1"/>
</dbReference>
<proteinExistence type="predicted"/>
<dbReference type="FunFam" id="2.10.110.10:FF:000005">
    <property type="entry name" value="Testin isoform 1"/>
    <property type="match status" value="1"/>
</dbReference>
<dbReference type="SMART" id="SM00132">
    <property type="entry name" value="LIM"/>
    <property type="match status" value="3"/>
</dbReference>
<evidence type="ECO:0000313" key="10">
    <source>
        <dbReference type="Proteomes" id="UP000594262"/>
    </source>
</evidence>
<evidence type="ECO:0000256" key="5">
    <source>
        <dbReference type="PROSITE-ProRule" id="PRU00125"/>
    </source>
</evidence>
<dbReference type="PROSITE" id="PS51303">
    <property type="entry name" value="PET"/>
    <property type="match status" value="1"/>
</dbReference>
<dbReference type="PROSITE" id="PS50023">
    <property type="entry name" value="LIM_DOMAIN_2"/>
    <property type="match status" value="2"/>
</dbReference>